<keyword evidence="5 8" id="KW-0520">NAD</keyword>
<keyword evidence="4" id="KW-0548">Nucleotidyltransferase</keyword>
<comment type="subcellular location">
    <subcellularLocation>
        <location evidence="1">Nucleus</location>
    </subcellularLocation>
</comment>
<dbReference type="Gene3D" id="3.90.228.10">
    <property type="match status" value="1"/>
</dbReference>
<reference evidence="11" key="1">
    <citation type="submission" date="2025-08" db="UniProtKB">
        <authorList>
            <consortium name="RefSeq"/>
        </authorList>
    </citation>
    <scope>IDENTIFICATION</scope>
</reference>
<accession>A0ABM1D7A3</accession>
<evidence type="ECO:0000256" key="5">
    <source>
        <dbReference type="ARBA" id="ARBA00023027"/>
    </source>
</evidence>
<dbReference type="CDD" id="cd01439">
    <property type="entry name" value="TCCD_inducible_PARP_like"/>
    <property type="match status" value="1"/>
</dbReference>
<dbReference type="PANTHER" id="PTHR14453:SF99">
    <property type="entry name" value="PROTEIN MONO-ADP-RIBOSYLTRANSFERASE PARP15"/>
    <property type="match status" value="1"/>
</dbReference>
<dbReference type="Proteomes" id="UP000694910">
    <property type="component" value="Unplaced"/>
</dbReference>
<dbReference type="RefSeq" id="XP_014647684.1">
    <property type="nucleotide sequence ID" value="XM_014792198.1"/>
</dbReference>
<keyword evidence="3 8" id="KW-0808">Transferase</keyword>
<gene>
    <name evidence="11" type="primary">LOC101398544</name>
</gene>
<evidence type="ECO:0000256" key="2">
    <source>
        <dbReference type="ARBA" id="ARBA00022676"/>
    </source>
</evidence>
<evidence type="ECO:0000259" key="9">
    <source>
        <dbReference type="PROSITE" id="PS51059"/>
    </source>
</evidence>
<feature type="domain" description="PARP catalytic" evidence="9">
    <location>
        <begin position="33"/>
        <end position="229"/>
    </location>
</feature>
<keyword evidence="10" id="KW-1185">Reference proteome</keyword>
<evidence type="ECO:0000256" key="7">
    <source>
        <dbReference type="ARBA" id="ARBA00024347"/>
    </source>
</evidence>
<comment type="similarity">
    <text evidence="7">Belongs to the ARTD/PARP family.</text>
</comment>
<dbReference type="GeneID" id="101398544"/>
<dbReference type="Pfam" id="PF00644">
    <property type="entry name" value="PARP"/>
    <property type="match status" value="1"/>
</dbReference>
<dbReference type="InterPro" id="IPR012317">
    <property type="entry name" value="Poly(ADP-ribose)pol_cat_dom"/>
</dbReference>
<protein>
    <recommendedName>
        <fullName evidence="8">Poly [ADP-ribose] polymerase</fullName>
        <shortName evidence="8">PARP</shortName>
        <ecNumber evidence="8">2.4.2.-</ecNumber>
    </recommendedName>
</protein>
<organism evidence="10 11">
    <name type="scientific">Ceratotherium simum simum</name>
    <name type="common">Southern white rhinoceros</name>
    <dbReference type="NCBI Taxonomy" id="73337"/>
    <lineage>
        <taxon>Eukaryota</taxon>
        <taxon>Metazoa</taxon>
        <taxon>Chordata</taxon>
        <taxon>Craniata</taxon>
        <taxon>Vertebrata</taxon>
        <taxon>Euteleostomi</taxon>
        <taxon>Mammalia</taxon>
        <taxon>Eutheria</taxon>
        <taxon>Laurasiatheria</taxon>
        <taxon>Perissodactyla</taxon>
        <taxon>Rhinocerotidae</taxon>
        <taxon>Ceratotherium</taxon>
    </lineage>
</organism>
<dbReference type="InterPro" id="IPR052056">
    <property type="entry name" value="Mono-ARTD/PARP"/>
</dbReference>
<keyword evidence="6" id="KW-0539">Nucleus</keyword>
<evidence type="ECO:0000256" key="8">
    <source>
        <dbReference type="RuleBase" id="RU362114"/>
    </source>
</evidence>
<proteinExistence type="inferred from homology"/>
<keyword evidence="2 8" id="KW-0328">Glycosyltransferase</keyword>
<dbReference type="PROSITE" id="PS51059">
    <property type="entry name" value="PARP_CATALYTIC"/>
    <property type="match status" value="1"/>
</dbReference>
<evidence type="ECO:0000256" key="4">
    <source>
        <dbReference type="ARBA" id="ARBA00022695"/>
    </source>
</evidence>
<dbReference type="PANTHER" id="PTHR14453">
    <property type="entry name" value="PARP/ZINC FINGER CCCH TYPE DOMAIN CONTAINING PROTEIN"/>
    <property type="match status" value="1"/>
</dbReference>
<evidence type="ECO:0000313" key="11">
    <source>
        <dbReference type="RefSeq" id="XP_014647684.1"/>
    </source>
</evidence>
<name>A0ABM1D7A3_CERSS</name>
<evidence type="ECO:0000256" key="3">
    <source>
        <dbReference type="ARBA" id="ARBA00022679"/>
    </source>
</evidence>
<sequence length="229" mass="26481">MNEKQERRKCPDLQTSLEMNVMFSPNADFLDDIPVHWTDMNQQRFCMIQLQPGESEYDTVKDKFSQTCSSYKIEKIERIQNIFLWQSYQIKKNHMDTKNGHKDNERLLFHGTDADTVPHINQHGFNRSYAGMNAAVYGNGTYFAVDASYSANDKYSRPDSSGRKHIYVVRVLTGVYTRGHAGIITPPSKNPDDTTDLYDSVVDDRQHPKLFVVFSDNHAYPEYLITFTC</sequence>
<evidence type="ECO:0000313" key="10">
    <source>
        <dbReference type="Proteomes" id="UP000694910"/>
    </source>
</evidence>
<evidence type="ECO:0000256" key="1">
    <source>
        <dbReference type="ARBA" id="ARBA00004123"/>
    </source>
</evidence>
<evidence type="ECO:0000256" key="6">
    <source>
        <dbReference type="ARBA" id="ARBA00023242"/>
    </source>
</evidence>
<dbReference type="SUPFAM" id="SSF56399">
    <property type="entry name" value="ADP-ribosylation"/>
    <property type="match status" value="1"/>
</dbReference>
<dbReference type="EC" id="2.4.2.-" evidence="8"/>